<dbReference type="HOGENOM" id="CLU_026572_1_0_1"/>
<accession>H0W6C9</accession>
<dbReference type="Proteomes" id="UP000005447">
    <property type="component" value="Unassembled WGS sequence"/>
</dbReference>
<evidence type="ECO:0000313" key="2">
    <source>
        <dbReference type="Ensembl" id="ENSCPOP00000018533.2"/>
    </source>
</evidence>
<organism evidence="2 3">
    <name type="scientific">Cavia porcellus</name>
    <name type="common">Guinea pig</name>
    <dbReference type="NCBI Taxonomy" id="10141"/>
    <lineage>
        <taxon>Eukaryota</taxon>
        <taxon>Metazoa</taxon>
        <taxon>Chordata</taxon>
        <taxon>Craniata</taxon>
        <taxon>Vertebrata</taxon>
        <taxon>Euteleostomi</taxon>
        <taxon>Mammalia</taxon>
        <taxon>Eutheria</taxon>
        <taxon>Euarchontoglires</taxon>
        <taxon>Glires</taxon>
        <taxon>Rodentia</taxon>
        <taxon>Hystricomorpha</taxon>
        <taxon>Caviidae</taxon>
        <taxon>Cavia</taxon>
    </lineage>
</organism>
<feature type="compositionally biased region" description="Basic and acidic residues" evidence="1">
    <location>
        <begin position="447"/>
        <end position="457"/>
    </location>
</feature>
<dbReference type="GeneTree" id="ENSGT00510000048902"/>
<feature type="compositionally biased region" description="Basic residues" evidence="1">
    <location>
        <begin position="588"/>
        <end position="607"/>
    </location>
</feature>
<feature type="compositionally biased region" description="Polar residues" evidence="1">
    <location>
        <begin position="304"/>
        <end position="321"/>
    </location>
</feature>
<dbReference type="VEuPathDB" id="HostDB:ENSCPOG00000025740"/>
<feature type="compositionally biased region" description="Acidic residues" evidence="1">
    <location>
        <begin position="324"/>
        <end position="333"/>
    </location>
</feature>
<feature type="compositionally biased region" description="Basic and acidic residues" evidence="1">
    <location>
        <begin position="346"/>
        <end position="369"/>
    </location>
</feature>
<protein>
    <submittedName>
        <fullName evidence="2">Family with sequence similarity 169 member A</fullName>
    </submittedName>
</protein>
<dbReference type="STRING" id="10141.ENSCPOP00000018533"/>
<keyword evidence="3" id="KW-1185">Reference proteome</keyword>
<feature type="region of interest" description="Disordered" evidence="1">
    <location>
        <begin position="270"/>
        <end position="607"/>
    </location>
</feature>
<dbReference type="PANTHER" id="PTHR22442">
    <property type="match status" value="1"/>
</dbReference>
<gene>
    <name evidence="2" type="primary">FAM169A</name>
</gene>
<dbReference type="Ensembl" id="ENSCPOT00000023220.2">
    <property type="protein sequence ID" value="ENSCPOP00000018533.2"/>
    <property type="gene ID" value="ENSCPOG00000025740.2"/>
</dbReference>
<dbReference type="Bgee" id="ENSCPOG00000025740">
    <property type="expression patterns" value="Expressed in testis and 10 other cell types or tissues"/>
</dbReference>
<dbReference type="InterPro" id="IPR029625">
    <property type="entry name" value="FAM169"/>
</dbReference>
<feature type="compositionally biased region" description="Polar residues" evidence="1">
    <location>
        <begin position="401"/>
        <end position="413"/>
    </location>
</feature>
<reference evidence="2" key="3">
    <citation type="submission" date="2025-09" db="UniProtKB">
        <authorList>
            <consortium name="Ensembl"/>
        </authorList>
    </citation>
    <scope>IDENTIFICATION</scope>
    <source>
        <strain evidence="2">2N</strain>
    </source>
</reference>
<feature type="compositionally biased region" description="Basic residues" evidence="1">
    <location>
        <begin position="275"/>
        <end position="286"/>
    </location>
</feature>
<feature type="compositionally biased region" description="Polar residues" evidence="1">
    <location>
        <begin position="496"/>
        <end position="507"/>
    </location>
</feature>
<reference evidence="3" key="1">
    <citation type="journal article" date="2011" name="Nature">
        <title>A high-resolution map of human evolutionary constraint using 29 mammals.</title>
        <authorList>
            <person name="Lindblad-Toh K."/>
            <person name="Garber M."/>
            <person name="Zuk O."/>
            <person name="Lin M.F."/>
            <person name="Parker B.J."/>
            <person name="Washietl S."/>
            <person name="Kheradpour P."/>
            <person name="Ernst J."/>
            <person name="Jordan G."/>
            <person name="Mauceli E."/>
            <person name="Ward L.D."/>
            <person name="Lowe C.B."/>
            <person name="Holloway A.K."/>
            <person name="Clamp M."/>
            <person name="Gnerre S."/>
            <person name="Alfoldi J."/>
            <person name="Beal K."/>
            <person name="Chang J."/>
            <person name="Clawson H."/>
            <person name="Cuff J."/>
            <person name="Di Palma F."/>
            <person name="Fitzgerald S."/>
            <person name="Flicek P."/>
            <person name="Guttman M."/>
            <person name="Hubisz M.J."/>
            <person name="Jaffe D.B."/>
            <person name="Jungreis I."/>
            <person name="Kent W.J."/>
            <person name="Kostka D."/>
            <person name="Lara M."/>
            <person name="Martins A.L."/>
            <person name="Massingham T."/>
            <person name="Moltke I."/>
            <person name="Raney B.J."/>
            <person name="Rasmussen M.D."/>
            <person name="Robinson J."/>
            <person name="Stark A."/>
            <person name="Vilella A.J."/>
            <person name="Wen J."/>
            <person name="Xie X."/>
            <person name="Zody M.C."/>
            <person name="Baldwin J."/>
            <person name="Bloom T."/>
            <person name="Chin C.W."/>
            <person name="Heiman D."/>
            <person name="Nicol R."/>
            <person name="Nusbaum C."/>
            <person name="Young S."/>
            <person name="Wilkinson J."/>
            <person name="Worley K.C."/>
            <person name="Kovar C.L."/>
            <person name="Muzny D.M."/>
            <person name="Gibbs R.A."/>
            <person name="Cree A."/>
            <person name="Dihn H.H."/>
            <person name="Fowler G."/>
            <person name="Jhangiani S."/>
            <person name="Joshi V."/>
            <person name="Lee S."/>
            <person name="Lewis L.R."/>
            <person name="Nazareth L.V."/>
            <person name="Okwuonu G."/>
            <person name="Santibanez J."/>
            <person name="Warren W.C."/>
            <person name="Mardis E.R."/>
            <person name="Weinstock G.M."/>
            <person name="Wilson R.K."/>
            <person name="Delehaunty K."/>
            <person name="Dooling D."/>
            <person name="Fronik C."/>
            <person name="Fulton L."/>
            <person name="Fulton B."/>
            <person name="Graves T."/>
            <person name="Minx P."/>
            <person name="Sodergren E."/>
            <person name="Birney E."/>
            <person name="Margulies E.H."/>
            <person name="Herrero J."/>
            <person name="Green E.D."/>
            <person name="Haussler D."/>
            <person name="Siepel A."/>
            <person name="Goldman N."/>
            <person name="Pollard K.S."/>
            <person name="Pedersen J.S."/>
            <person name="Lander E.S."/>
            <person name="Kellis M."/>
        </authorList>
    </citation>
    <scope>NUCLEOTIDE SEQUENCE [LARGE SCALE GENOMIC DNA]</scope>
    <source>
        <strain evidence="3">2N</strain>
    </source>
</reference>
<proteinExistence type="predicted"/>
<dbReference type="InParanoid" id="H0W6C9"/>
<evidence type="ECO:0000256" key="1">
    <source>
        <dbReference type="SAM" id="MobiDB-lite"/>
    </source>
</evidence>
<dbReference type="EMBL" id="AAKN02055158">
    <property type="status" value="NOT_ANNOTATED_CDS"/>
    <property type="molecule type" value="Genomic_DNA"/>
</dbReference>
<dbReference type="PANTHER" id="PTHR22442:SF3">
    <property type="entry name" value="SOLUBLE LAMIN-ASSOCIATED PROTEIN OF 75 KDA"/>
    <property type="match status" value="1"/>
</dbReference>
<sequence length="607" mass="67284">MAFPVDLLDNCSHEELENSAEDYMSDLRCGDPDNPERFPLPNITIPISLSNVGFVPLYGGEQTQKILALFAPEDSLTAVALYLADQWWAIDDIVKTSVPAREGLMQVSTLGERVVLYVLNRIIYRKQEMERNEIPFLCHSSTDYAKILWKKGEAIGFYSVKPTACKQYLEKYPGDHELLWEVEGVGHWYQRIPVTRALQRETLKITVLFLYTAMSHSDAKRPASGEYGLAAVPEYGAGTKDSQSNEMQLTIDSLKDAFASTSEGLEKTLASTRARGSHLKRPKIGKRFQDSEFTSSQDEDEKIAQTSPTASLNKLESTVRTSESSEDFPEEDPEQRGTDFEDDSSDKDARPTPKTQPHPEKQDGEKDSELEPMNGEIMDESIKTSLVTEEEDSGNEEELKVQSSNSNENTANSVPLGVESSKHPETVAPDKTPLIADSEMLIAQGPSDDKAHTEEKLPPVPKKKTYLGNSDSVEERADSGFPNSVIAEFSEEPISENLSPNTTSSVDDQGEEGPEPRETTTALPQSSLIEVELEDVPFSQNAGQKNQSEEQSEASSEQLDQFTQSAEKAVDSSSEEIEVEVPVVDRRNLRRKAKGHKGPAKKKAKLT</sequence>
<dbReference type="FunCoup" id="H0W6C9">
    <property type="interactions" value="43"/>
</dbReference>
<reference evidence="2" key="2">
    <citation type="submission" date="2025-08" db="UniProtKB">
        <authorList>
            <consortium name="Ensembl"/>
        </authorList>
    </citation>
    <scope>IDENTIFICATION</scope>
    <source>
        <strain evidence="2">2N</strain>
    </source>
</reference>
<dbReference type="AlphaFoldDB" id="H0W6C9"/>
<evidence type="ECO:0000313" key="3">
    <source>
        <dbReference type="Proteomes" id="UP000005447"/>
    </source>
</evidence>
<dbReference type="OMA" id="DQTHKVL"/>
<name>H0W6C9_CAVPO</name>